<protein>
    <submittedName>
        <fullName evidence="2">DUF1385 domain-containing protein</fullName>
    </submittedName>
</protein>
<dbReference type="InterPro" id="IPR010787">
    <property type="entry name" value="DUF1385"/>
</dbReference>
<reference evidence="2 3" key="1">
    <citation type="submission" date="2020-03" db="EMBL/GenBank/DDBJ databases">
        <title>Assessment of the enzymatic potential of alkaline-tolerant lipase obtained from Bacillus luteus H11 (technogenic soil) for the bioremediation of saline soils contaminated with petroleum substances.</title>
        <authorList>
            <person name="Kalwasinska A."/>
        </authorList>
    </citation>
    <scope>NUCLEOTIDE SEQUENCE [LARGE SCALE GENOMIC DNA]</scope>
    <source>
        <strain evidence="2 3">H11</strain>
    </source>
</reference>
<proteinExistence type="predicted"/>
<keyword evidence="3" id="KW-1185">Reference proteome</keyword>
<sequence>MRISGLSHANGIFFIGPTQIAEVDGSVIKKPVKKSTWWQLRLLIKAWRSLSIPVQLAVAFPTGALLGAAVWYQEWFWLHAALLYLASFHFWFPVQLKRYHGAEHMAFTIRRQKLEKESWMEADIRNAGCSTAAAVTGCFFLMGMLPFHGFDFHGVIITAAALSAAFITEVLRRRFPERLALITRLSGRLQQACTTAMPDRLMVSLAVRSLEELIKHEKTPVSVKTR</sequence>
<keyword evidence="1" id="KW-1133">Transmembrane helix</keyword>
<dbReference type="Pfam" id="PF07136">
    <property type="entry name" value="DUF1385"/>
    <property type="match status" value="1"/>
</dbReference>
<organism evidence="2 3">
    <name type="scientific">Alkalicoccus luteus</name>
    <dbReference type="NCBI Taxonomy" id="1237094"/>
    <lineage>
        <taxon>Bacteria</taxon>
        <taxon>Bacillati</taxon>
        <taxon>Bacillota</taxon>
        <taxon>Bacilli</taxon>
        <taxon>Bacillales</taxon>
        <taxon>Bacillaceae</taxon>
        <taxon>Alkalicoccus</taxon>
    </lineage>
</organism>
<feature type="transmembrane region" description="Helical" evidence="1">
    <location>
        <begin position="76"/>
        <end position="94"/>
    </location>
</feature>
<gene>
    <name evidence="2" type="ORF">HCN83_08700</name>
</gene>
<dbReference type="Proteomes" id="UP000752012">
    <property type="component" value="Unassembled WGS sequence"/>
</dbReference>
<evidence type="ECO:0000313" key="3">
    <source>
        <dbReference type="Proteomes" id="UP000752012"/>
    </source>
</evidence>
<feature type="transmembrane region" description="Helical" evidence="1">
    <location>
        <begin position="50"/>
        <end position="70"/>
    </location>
</feature>
<keyword evidence="1" id="KW-0472">Membrane</keyword>
<dbReference type="RefSeq" id="WP_168006408.1">
    <property type="nucleotide sequence ID" value="NZ_JAATHJ010000010.1"/>
</dbReference>
<keyword evidence="1" id="KW-0812">Transmembrane</keyword>
<accession>A0A969PRG7</accession>
<evidence type="ECO:0000256" key="1">
    <source>
        <dbReference type="SAM" id="Phobius"/>
    </source>
</evidence>
<evidence type="ECO:0000313" key="2">
    <source>
        <dbReference type="EMBL" id="NJP37664.1"/>
    </source>
</evidence>
<comment type="caution">
    <text evidence="2">The sequence shown here is derived from an EMBL/GenBank/DDBJ whole genome shotgun (WGS) entry which is preliminary data.</text>
</comment>
<dbReference type="AlphaFoldDB" id="A0A969PRG7"/>
<feature type="transmembrane region" description="Helical" evidence="1">
    <location>
        <begin position="126"/>
        <end position="146"/>
    </location>
</feature>
<feature type="transmembrane region" description="Helical" evidence="1">
    <location>
        <begin position="152"/>
        <end position="171"/>
    </location>
</feature>
<dbReference type="EMBL" id="JAATHJ010000010">
    <property type="protein sequence ID" value="NJP37664.1"/>
    <property type="molecule type" value="Genomic_DNA"/>
</dbReference>
<name>A0A969PRG7_9BACI</name>